<keyword evidence="1" id="KW-1133">Transmembrane helix</keyword>
<sequence>MNAIKRILGIVWLLSGPLIIYFLLMGAVHNIDSNGEKDINNPVIWIIIIAIFFPIAIGLMIFGWYALKGVYNDTATSSVDQQ</sequence>
<evidence type="ECO:0000313" key="2">
    <source>
        <dbReference type="EMBL" id="ANH79985.1"/>
    </source>
</evidence>
<evidence type="ECO:0000256" key="1">
    <source>
        <dbReference type="SAM" id="Phobius"/>
    </source>
</evidence>
<dbReference type="AlphaFoldDB" id="A0A1A9HY36"/>
<dbReference type="Pfam" id="PF20664">
    <property type="entry name" value="DUF6814"/>
    <property type="match status" value="1"/>
</dbReference>
<evidence type="ECO:0000313" key="3">
    <source>
        <dbReference type="Proteomes" id="UP000077667"/>
    </source>
</evidence>
<dbReference type="InterPro" id="IPR049211">
    <property type="entry name" value="DUF6814"/>
</dbReference>
<gene>
    <name evidence="2" type="ORF">A8C56_02445</name>
</gene>
<protein>
    <submittedName>
        <fullName evidence="2">Uncharacterized protein</fullName>
    </submittedName>
</protein>
<keyword evidence="1" id="KW-0812">Transmembrane</keyword>
<keyword evidence="1" id="KW-0472">Membrane</keyword>
<proteinExistence type="predicted"/>
<name>A0A1A9HY36_9BACT</name>
<feature type="transmembrane region" description="Helical" evidence="1">
    <location>
        <begin position="43"/>
        <end position="67"/>
    </location>
</feature>
<dbReference type="RefSeq" id="WP_067751562.1">
    <property type="nucleotide sequence ID" value="NZ_CP015772.1"/>
</dbReference>
<feature type="transmembrane region" description="Helical" evidence="1">
    <location>
        <begin position="7"/>
        <end position="31"/>
    </location>
</feature>
<reference evidence="2 3" key="1">
    <citation type="submission" date="2016-05" db="EMBL/GenBank/DDBJ databases">
        <title>Niabella ginsenosidivorans BS26 whole genome sequencing.</title>
        <authorList>
            <person name="Im W.T."/>
            <person name="Siddiqi M.Z."/>
        </authorList>
    </citation>
    <scope>NUCLEOTIDE SEQUENCE [LARGE SCALE GENOMIC DNA]</scope>
    <source>
        <strain evidence="2 3">BS26</strain>
    </source>
</reference>
<keyword evidence="3" id="KW-1185">Reference proteome</keyword>
<dbReference type="STRING" id="1176587.A8C56_02445"/>
<organism evidence="2 3">
    <name type="scientific">Niabella ginsenosidivorans</name>
    <dbReference type="NCBI Taxonomy" id="1176587"/>
    <lineage>
        <taxon>Bacteria</taxon>
        <taxon>Pseudomonadati</taxon>
        <taxon>Bacteroidota</taxon>
        <taxon>Chitinophagia</taxon>
        <taxon>Chitinophagales</taxon>
        <taxon>Chitinophagaceae</taxon>
        <taxon>Niabella</taxon>
    </lineage>
</organism>
<dbReference type="Proteomes" id="UP000077667">
    <property type="component" value="Chromosome"/>
</dbReference>
<dbReference type="KEGG" id="nia:A8C56_02445"/>
<dbReference type="EMBL" id="CP015772">
    <property type="protein sequence ID" value="ANH79985.1"/>
    <property type="molecule type" value="Genomic_DNA"/>
</dbReference>
<dbReference type="OrthoDB" id="679529at2"/>
<accession>A0A1A9HY36</accession>